<evidence type="ECO:0000313" key="1">
    <source>
        <dbReference type="EMBL" id="MFC7746510.1"/>
    </source>
</evidence>
<name>A0ABW2UV59_9BACI</name>
<gene>
    <name evidence="1" type="primary">yyaC</name>
    <name evidence="1" type="ORF">ACFQU8_04540</name>
</gene>
<dbReference type="Proteomes" id="UP001596620">
    <property type="component" value="Unassembled WGS sequence"/>
</dbReference>
<dbReference type="SUPFAM" id="SSF53163">
    <property type="entry name" value="HybD-like"/>
    <property type="match status" value="1"/>
</dbReference>
<dbReference type="GO" id="GO:0008233">
    <property type="term" value="F:peptidase activity"/>
    <property type="evidence" value="ECO:0007669"/>
    <property type="project" value="UniProtKB-KW"/>
</dbReference>
<keyword evidence="2" id="KW-1185">Reference proteome</keyword>
<dbReference type="Pfam" id="PF06866">
    <property type="entry name" value="DUF1256"/>
    <property type="match status" value="1"/>
</dbReference>
<protein>
    <submittedName>
        <fullName evidence="1">Spore protease YyaC</fullName>
    </submittedName>
</protein>
<dbReference type="InterPro" id="IPR023430">
    <property type="entry name" value="Pept_HybD-like_dom_sf"/>
</dbReference>
<proteinExistence type="predicted"/>
<keyword evidence="1" id="KW-0645">Protease</keyword>
<dbReference type="InterPro" id="IPR009665">
    <property type="entry name" value="YyaC"/>
</dbReference>
<reference evidence="2" key="1">
    <citation type="journal article" date="2019" name="Int. J. Syst. Evol. Microbiol.">
        <title>The Global Catalogue of Microorganisms (GCM) 10K type strain sequencing project: providing services to taxonomists for standard genome sequencing and annotation.</title>
        <authorList>
            <consortium name="The Broad Institute Genomics Platform"/>
            <consortium name="The Broad Institute Genome Sequencing Center for Infectious Disease"/>
            <person name="Wu L."/>
            <person name="Ma J."/>
        </authorList>
    </citation>
    <scope>NUCLEOTIDE SEQUENCE [LARGE SCALE GENOMIC DNA]</scope>
    <source>
        <strain evidence="2">JCM 30234</strain>
    </source>
</reference>
<keyword evidence="1" id="KW-0378">Hydrolase</keyword>
<dbReference type="NCBIfam" id="TIGR02841">
    <property type="entry name" value="spore_YyaC"/>
    <property type="match status" value="1"/>
</dbReference>
<sequence>MNLMNRFVSKKEKLQIHHTDSLLVDKITDRTTSWFPSVPREYVVICIGTDRSTGDALGPLAGSHLADMKLRHLHLYGTLTNPVHATNIVDYIQHIHYWHKNPYIIAVDASLGKPASVGTIMTSMGAVSPGAALNKKLPSIGDIHMTGVVNISGFMEHATLQNTRLALVVQMAQKIAAILETIDQKLTYTRSVPTVLTQHSFNYQQDIYWQSNQKADNHPL</sequence>
<organism evidence="1 2">
    <name type="scientific">Lentibacillus kimchii</name>
    <dbReference type="NCBI Taxonomy" id="1542911"/>
    <lineage>
        <taxon>Bacteria</taxon>
        <taxon>Bacillati</taxon>
        <taxon>Bacillota</taxon>
        <taxon>Bacilli</taxon>
        <taxon>Bacillales</taxon>
        <taxon>Bacillaceae</taxon>
        <taxon>Lentibacillus</taxon>
    </lineage>
</organism>
<dbReference type="RefSeq" id="WP_382358004.1">
    <property type="nucleotide sequence ID" value="NZ_JBHTGR010000006.1"/>
</dbReference>
<evidence type="ECO:0000313" key="2">
    <source>
        <dbReference type="Proteomes" id="UP001596620"/>
    </source>
</evidence>
<comment type="caution">
    <text evidence="1">The sequence shown here is derived from an EMBL/GenBank/DDBJ whole genome shotgun (WGS) entry which is preliminary data.</text>
</comment>
<accession>A0ABW2UV59</accession>
<dbReference type="EMBL" id="JBHTGR010000006">
    <property type="protein sequence ID" value="MFC7746510.1"/>
    <property type="molecule type" value="Genomic_DNA"/>
</dbReference>
<dbReference type="GO" id="GO:0006508">
    <property type="term" value="P:proteolysis"/>
    <property type="evidence" value="ECO:0007669"/>
    <property type="project" value="UniProtKB-KW"/>
</dbReference>